<organism evidence="1">
    <name type="scientific">bioreactor metagenome</name>
    <dbReference type="NCBI Taxonomy" id="1076179"/>
    <lineage>
        <taxon>unclassified sequences</taxon>
        <taxon>metagenomes</taxon>
        <taxon>ecological metagenomes</taxon>
    </lineage>
</organism>
<name>A0A644YLD5_9ZZZZ</name>
<reference evidence="1" key="1">
    <citation type="submission" date="2019-08" db="EMBL/GenBank/DDBJ databases">
        <authorList>
            <person name="Kucharzyk K."/>
            <person name="Murdoch R.W."/>
            <person name="Higgins S."/>
            <person name="Loffler F."/>
        </authorList>
    </citation>
    <scope>NUCLEOTIDE SEQUENCE</scope>
</reference>
<accession>A0A644YLD5</accession>
<gene>
    <name evidence="1" type="ORF">SDC9_73813</name>
</gene>
<protein>
    <submittedName>
        <fullName evidence="1">Uncharacterized protein</fullName>
    </submittedName>
</protein>
<evidence type="ECO:0000313" key="1">
    <source>
        <dbReference type="EMBL" id="MPM27303.1"/>
    </source>
</evidence>
<dbReference type="AlphaFoldDB" id="A0A644YLD5"/>
<comment type="caution">
    <text evidence="1">The sequence shown here is derived from an EMBL/GenBank/DDBJ whole genome shotgun (WGS) entry which is preliminary data.</text>
</comment>
<dbReference type="EMBL" id="VSSQ01004959">
    <property type="protein sequence ID" value="MPM27303.1"/>
    <property type="molecule type" value="Genomic_DNA"/>
</dbReference>
<sequence>MNKKGEDYEKLSLLALSILLILMTSPVFGAGSKEAAGTASDGKVSIT</sequence>
<proteinExistence type="predicted"/>